<reference evidence="1" key="1">
    <citation type="submission" date="2021-06" db="EMBL/GenBank/DDBJ databases">
        <authorList>
            <person name="Kallberg Y."/>
            <person name="Tangrot J."/>
            <person name="Rosling A."/>
        </authorList>
    </citation>
    <scope>NUCLEOTIDE SEQUENCE</scope>
    <source>
        <strain evidence="1">AU212A</strain>
    </source>
</reference>
<sequence length="57" mass="7050">EFWKISKNLLEKEYIIIVKRSRKEELDNKFNKEELIDQIYVYSKIKKETSKDNKRIS</sequence>
<accession>A0ACA9PC77</accession>
<feature type="non-terminal residue" evidence="1">
    <location>
        <position position="1"/>
    </location>
</feature>
<keyword evidence="2" id="KW-1185">Reference proteome</keyword>
<evidence type="ECO:0000313" key="1">
    <source>
        <dbReference type="EMBL" id="CAG8702402.1"/>
    </source>
</evidence>
<dbReference type="EMBL" id="CAJVPM010040059">
    <property type="protein sequence ID" value="CAG8702402.1"/>
    <property type="molecule type" value="Genomic_DNA"/>
</dbReference>
<name>A0ACA9PC77_9GLOM</name>
<dbReference type="Proteomes" id="UP000789860">
    <property type="component" value="Unassembled WGS sequence"/>
</dbReference>
<gene>
    <name evidence="1" type="ORF">SCALOS_LOCUS10547</name>
</gene>
<protein>
    <submittedName>
        <fullName evidence="1">2422_t:CDS:1</fullName>
    </submittedName>
</protein>
<evidence type="ECO:0000313" key="2">
    <source>
        <dbReference type="Proteomes" id="UP000789860"/>
    </source>
</evidence>
<comment type="caution">
    <text evidence="1">The sequence shown here is derived from an EMBL/GenBank/DDBJ whole genome shotgun (WGS) entry which is preliminary data.</text>
</comment>
<organism evidence="1 2">
    <name type="scientific">Scutellospora calospora</name>
    <dbReference type="NCBI Taxonomy" id="85575"/>
    <lineage>
        <taxon>Eukaryota</taxon>
        <taxon>Fungi</taxon>
        <taxon>Fungi incertae sedis</taxon>
        <taxon>Mucoromycota</taxon>
        <taxon>Glomeromycotina</taxon>
        <taxon>Glomeromycetes</taxon>
        <taxon>Diversisporales</taxon>
        <taxon>Gigasporaceae</taxon>
        <taxon>Scutellospora</taxon>
    </lineage>
</organism>
<proteinExistence type="predicted"/>
<feature type="non-terminal residue" evidence="1">
    <location>
        <position position="57"/>
    </location>
</feature>